<comment type="subcellular location">
    <subcellularLocation>
        <location evidence="1">Cell membrane</location>
    </subcellularLocation>
</comment>
<dbReference type="GO" id="GO:0043190">
    <property type="term" value="C:ATP-binding cassette (ABC) transporter complex"/>
    <property type="evidence" value="ECO:0007669"/>
    <property type="project" value="InterPro"/>
</dbReference>
<keyword evidence="4" id="KW-0472">Membrane</keyword>
<dbReference type="GO" id="GO:0031460">
    <property type="term" value="P:glycine betaine transport"/>
    <property type="evidence" value="ECO:0007669"/>
    <property type="project" value="TreeGrafter"/>
</dbReference>
<dbReference type="GO" id="GO:0015871">
    <property type="term" value="P:choline transport"/>
    <property type="evidence" value="ECO:0007669"/>
    <property type="project" value="TreeGrafter"/>
</dbReference>
<dbReference type="GO" id="GO:0005275">
    <property type="term" value="F:amine transmembrane transporter activity"/>
    <property type="evidence" value="ECO:0007669"/>
    <property type="project" value="TreeGrafter"/>
</dbReference>
<dbReference type="PANTHER" id="PTHR47737">
    <property type="entry name" value="GLYCINE BETAINE/PROLINE BETAINE TRANSPORT SYSTEM PERMEASE PROTEIN PROW"/>
    <property type="match status" value="1"/>
</dbReference>
<keyword evidence="2" id="KW-0813">Transport</keyword>
<reference evidence="7 8" key="1">
    <citation type="submission" date="2020-08" db="EMBL/GenBank/DDBJ databases">
        <title>Genomic Encyclopedia of Type Strains, Phase IV (KMG-IV): sequencing the most valuable type-strain genomes for metagenomic binning, comparative biology and taxonomic classification.</title>
        <authorList>
            <person name="Goeker M."/>
        </authorList>
    </citation>
    <scope>NUCLEOTIDE SEQUENCE [LARGE SCALE GENOMIC DNA]</scope>
    <source>
        <strain evidence="7 8">DSM 21769</strain>
    </source>
</reference>
<evidence type="ECO:0000256" key="5">
    <source>
        <dbReference type="SAM" id="MobiDB-lite"/>
    </source>
</evidence>
<feature type="region of interest" description="Disordered" evidence="5">
    <location>
        <begin position="27"/>
        <end position="51"/>
    </location>
</feature>
<name>A0A841PYE8_9BACL</name>
<dbReference type="Gene3D" id="3.40.190.100">
    <property type="entry name" value="Glycine betaine-binding periplasmic protein, domain 2"/>
    <property type="match status" value="1"/>
</dbReference>
<dbReference type="PROSITE" id="PS51257">
    <property type="entry name" value="PROKAR_LIPOPROTEIN"/>
    <property type="match status" value="1"/>
</dbReference>
<dbReference type="RefSeq" id="WP_184403093.1">
    <property type="nucleotide sequence ID" value="NZ_JACHHJ010000001.1"/>
</dbReference>
<dbReference type="PANTHER" id="PTHR47737:SF1">
    <property type="entry name" value="GLYCINE BETAINE_PROLINE BETAINE TRANSPORT SYSTEM PERMEASE PROTEIN PROW"/>
    <property type="match status" value="1"/>
</dbReference>
<comment type="caution">
    <text evidence="7">The sequence shown here is derived from an EMBL/GenBank/DDBJ whole genome shotgun (WGS) entry which is preliminary data.</text>
</comment>
<gene>
    <name evidence="7" type="ORF">HNR44_001134</name>
</gene>
<evidence type="ECO:0000256" key="1">
    <source>
        <dbReference type="ARBA" id="ARBA00004236"/>
    </source>
</evidence>
<evidence type="ECO:0000313" key="8">
    <source>
        <dbReference type="Proteomes" id="UP000568839"/>
    </source>
</evidence>
<dbReference type="AlphaFoldDB" id="A0A841PYE8"/>
<keyword evidence="3" id="KW-1003">Cell membrane</keyword>
<dbReference type="Gene3D" id="3.10.105.10">
    <property type="entry name" value="Dipeptide-binding Protein, Domain 3"/>
    <property type="match status" value="1"/>
</dbReference>
<evidence type="ECO:0000313" key="7">
    <source>
        <dbReference type="EMBL" id="MBB6449185.1"/>
    </source>
</evidence>
<dbReference type="InterPro" id="IPR007210">
    <property type="entry name" value="ABC_Gly_betaine_transp_sub-bd"/>
</dbReference>
<keyword evidence="8" id="KW-1185">Reference proteome</keyword>
<sequence>MMKHEKSVIFVAGLSLTLVLAGCSVDDEGEDDDTTHTGENGQADPEEEASGSMDYAEEMDYEIVGIDPGAGIMGNAEQMMEDYDLDEWNLQSSSEAAMISSLEEAIENEEPIVVTGWSPHWKFISHDLKYLDDPELSFGEAEDIHTLVREGFQDDFPEAYEILDNFHWTAGDMEEIMYELNEGVDEFEAAQNWIDENEDVVSSWTEGVDEVDGDPIEIVHGQWETDLSSVSMIALVLEDMGYDVDMTLVEANHMYTAIANGDADAMIGSWLPGTHELYYEQVEDDIEDLGPNMEGEAALGLVVPEYMDIDSIEDLKDEG</sequence>
<dbReference type="Pfam" id="PF04069">
    <property type="entry name" value="OpuAC"/>
    <property type="match status" value="2"/>
</dbReference>
<evidence type="ECO:0000256" key="4">
    <source>
        <dbReference type="ARBA" id="ARBA00023136"/>
    </source>
</evidence>
<evidence type="ECO:0000256" key="2">
    <source>
        <dbReference type="ARBA" id="ARBA00022448"/>
    </source>
</evidence>
<proteinExistence type="predicted"/>
<organism evidence="7 8">
    <name type="scientific">Geomicrobium halophilum</name>
    <dbReference type="NCBI Taxonomy" id="549000"/>
    <lineage>
        <taxon>Bacteria</taxon>
        <taxon>Bacillati</taxon>
        <taxon>Bacillota</taxon>
        <taxon>Bacilli</taxon>
        <taxon>Bacillales</taxon>
        <taxon>Geomicrobium</taxon>
    </lineage>
</organism>
<accession>A0A841PYE8</accession>
<feature type="domain" description="ABC-type glycine betaine transport system substrate-binding" evidence="6">
    <location>
        <begin position="54"/>
        <end position="196"/>
    </location>
</feature>
<dbReference type="EMBL" id="JACHHJ010000001">
    <property type="protein sequence ID" value="MBB6449185.1"/>
    <property type="molecule type" value="Genomic_DNA"/>
</dbReference>
<evidence type="ECO:0000259" key="6">
    <source>
        <dbReference type="Pfam" id="PF04069"/>
    </source>
</evidence>
<evidence type="ECO:0000256" key="3">
    <source>
        <dbReference type="ARBA" id="ARBA00022475"/>
    </source>
</evidence>
<protein>
    <submittedName>
        <fullName evidence="7">Glycine betaine/proline transport system substrate-binding protein</fullName>
    </submittedName>
</protein>
<dbReference type="SUPFAM" id="SSF53850">
    <property type="entry name" value="Periplasmic binding protein-like II"/>
    <property type="match status" value="2"/>
</dbReference>
<feature type="domain" description="ABC-type glycine betaine transport system substrate-binding" evidence="6">
    <location>
        <begin position="215"/>
        <end position="317"/>
    </location>
</feature>
<dbReference type="GO" id="GO:0015226">
    <property type="term" value="F:carnitine transmembrane transporter activity"/>
    <property type="evidence" value="ECO:0007669"/>
    <property type="project" value="TreeGrafter"/>
</dbReference>
<dbReference type="Proteomes" id="UP000568839">
    <property type="component" value="Unassembled WGS sequence"/>
</dbReference>